<evidence type="ECO:0000313" key="1">
    <source>
        <dbReference type="EMBL" id="SHJ92139.1"/>
    </source>
</evidence>
<keyword evidence="2" id="KW-1185">Reference proteome</keyword>
<dbReference type="SUPFAM" id="SSF160544">
    <property type="entry name" value="EscU C-terminal domain-like"/>
    <property type="match status" value="1"/>
</dbReference>
<keyword evidence="1" id="KW-0966">Cell projection</keyword>
<dbReference type="InterPro" id="IPR006135">
    <property type="entry name" value="T3SS_substrate_exporter"/>
</dbReference>
<organism evidence="1 2">
    <name type="scientific">Hathewaya proteolytica DSM 3090</name>
    <dbReference type="NCBI Taxonomy" id="1121331"/>
    <lineage>
        <taxon>Bacteria</taxon>
        <taxon>Bacillati</taxon>
        <taxon>Bacillota</taxon>
        <taxon>Clostridia</taxon>
        <taxon>Eubacteriales</taxon>
        <taxon>Clostridiaceae</taxon>
        <taxon>Hathewaya</taxon>
    </lineage>
</organism>
<dbReference type="Proteomes" id="UP000183952">
    <property type="component" value="Unassembled WGS sequence"/>
</dbReference>
<evidence type="ECO:0000313" key="2">
    <source>
        <dbReference type="Proteomes" id="UP000183952"/>
    </source>
</evidence>
<keyword evidence="1" id="KW-0969">Cilium</keyword>
<dbReference type="GO" id="GO:0005886">
    <property type="term" value="C:plasma membrane"/>
    <property type="evidence" value="ECO:0007669"/>
    <property type="project" value="TreeGrafter"/>
</dbReference>
<dbReference type="Pfam" id="PF01312">
    <property type="entry name" value="Bac_export_2"/>
    <property type="match status" value="1"/>
</dbReference>
<accession>A0A1M6N8W0</accession>
<gene>
    <name evidence="1" type="ORF">SAMN02745248_01322</name>
</gene>
<dbReference type="OrthoDB" id="9810419at2"/>
<keyword evidence="1" id="KW-0282">Flagellum</keyword>
<dbReference type="EMBL" id="FRAD01000009">
    <property type="protein sequence ID" value="SHJ92139.1"/>
    <property type="molecule type" value="Genomic_DNA"/>
</dbReference>
<dbReference type="STRING" id="1121331.SAMN02745248_01322"/>
<reference evidence="1 2" key="1">
    <citation type="submission" date="2016-11" db="EMBL/GenBank/DDBJ databases">
        <authorList>
            <person name="Jaros S."/>
            <person name="Januszkiewicz K."/>
            <person name="Wedrychowicz H."/>
        </authorList>
    </citation>
    <scope>NUCLEOTIDE SEQUENCE [LARGE SCALE GENOMIC DNA]</scope>
    <source>
        <strain evidence="1 2">DSM 3090</strain>
    </source>
</reference>
<proteinExistence type="predicted"/>
<dbReference type="PANTHER" id="PTHR30531:SF12">
    <property type="entry name" value="FLAGELLAR BIOSYNTHETIC PROTEIN FLHB"/>
    <property type="match status" value="1"/>
</dbReference>
<sequence length="90" mass="9737">MKTNKNQKNQKAAALKYNTGYEAPVVTAAGAGFIAEKIIEKASENNVPIVENKELAELLTKTEIGDSIPAELYDAVARILAYVLDIDNSL</sequence>
<name>A0A1M6N8W0_9CLOT</name>
<dbReference type="InterPro" id="IPR029025">
    <property type="entry name" value="T3SS_substrate_exporter_C"/>
</dbReference>
<dbReference type="PANTHER" id="PTHR30531">
    <property type="entry name" value="FLAGELLAR BIOSYNTHETIC PROTEIN FLHB"/>
    <property type="match status" value="1"/>
</dbReference>
<dbReference type="AlphaFoldDB" id="A0A1M6N8W0"/>
<dbReference type="GO" id="GO:0009306">
    <property type="term" value="P:protein secretion"/>
    <property type="evidence" value="ECO:0007669"/>
    <property type="project" value="InterPro"/>
</dbReference>
<protein>
    <submittedName>
        <fullName evidence="1">Flagellar biosynthesis protein</fullName>
    </submittedName>
</protein>
<dbReference type="Gene3D" id="3.40.1690.10">
    <property type="entry name" value="secretion proteins EscU"/>
    <property type="match status" value="1"/>
</dbReference>
<dbReference type="RefSeq" id="WP_072903330.1">
    <property type="nucleotide sequence ID" value="NZ_FRAD01000009.1"/>
</dbReference>